<evidence type="ECO:0000256" key="5">
    <source>
        <dbReference type="ARBA" id="ARBA00022801"/>
    </source>
</evidence>
<dbReference type="RefSeq" id="WP_109647761.1">
    <property type="nucleotide sequence ID" value="NZ_QGGB01000009.1"/>
</dbReference>
<evidence type="ECO:0000256" key="1">
    <source>
        <dbReference type="ARBA" id="ARBA00001947"/>
    </source>
</evidence>
<gene>
    <name evidence="12" type="ORF">DDZ15_14205</name>
</gene>
<evidence type="ECO:0000256" key="3">
    <source>
        <dbReference type="ARBA" id="ARBA00022670"/>
    </source>
</evidence>
<dbReference type="InterPro" id="IPR011042">
    <property type="entry name" value="6-blade_b-propeller_TolB-like"/>
</dbReference>
<feature type="signal peptide" evidence="9">
    <location>
        <begin position="1"/>
        <end position="20"/>
    </location>
</feature>
<keyword evidence="8" id="KW-0472">Membrane</keyword>
<name>A0A316TTW3_9BACT</name>
<feature type="chain" id="PRO_5016356920" evidence="9">
    <location>
        <begin position="21"/>
        <end position="977"/>
    </location>
</feature>
<comment type="cofactor">
    <cofactor evidence="1">
        <name>Zn(2+)</name>
        <dbReference type="ChEBI" id="CHEBI:29105"/>
    </cofactor>
</comment>
<dbReference type="Proteomes" id="UP000245533">
    <property type="component" value="Unassembled WGS sequence"/>
</dbReference>
<evidence type="ECO:0000259" key="10">
    <source>
        <dbReference type="Pfam" id="PF01103"/>
    </source>
</evidence>
<evidence type="ECO:0000313" key="12">
    <source>
        <dbReference type="EMBL" id="PWN05734.1"/>
    </source>
</evidence>
<dbReference type="Pfam" id="PF01103">
    <property type="entry name" value="Omp85"/>
    <property type="match status" value="1"/>
</dbReference>
<keyword evidence="3" id="KW-0645">Protease</keyword>
<feature type="domain" description="Bacterial surface antigen (D15)" evidence="10">
    <location>
        <begin position="651"/>
        <end position="956"/>
    </location>
</feature>
<reference evidence="12 13" key="1">
    <citation type="submission" date="2018-05" db="EMBL/GenBank/DDBJ databases">
        <title>Rhodohalobacter halophilus gen. nov., sp. nov., a moderately halophilic member of the family Balneolaceae.</title>
        <authorList>
            <person name="Liu Z.-W."/>
        </authorList>
    </citation>
    <scope>NUCLEOTIDE SEQUENCE [LARGE SCALE GENOMIC DNA]</scope>
    <source>
        <strain evidence="12 13">8A47</strain>
    </source>
</reference>
<dbReference type="PANTHER" id="PTHR36842">
    <property type="entry name" value="PROTEIN TOLB HOMOLOG"/>
    <property type="match status" value="1"/>
</dbReference>
<proteinExistence type="predicted"/>
<evidence type="ECO:0000259" key="11">
    <source>
        <dbReference type="Pfam" id="PF01435"/>
    </source>
</evidence>
<dbReference type="EMBL" id="QGGB01000009">
    <property type="protein sequence ID" value="PWN05734.1"/>
    <property type="molecule type" value="Genomic_DNA"/>
</dbReference>
<keyword evidence="9" id="KW-0732">Signal</keyword>
<evidence type="ECO:0000256" key="9">
    <source>
        <dbReference type="SAM" id="SignalP"/>
    </source>
</evidence>
<keyword evidence="7" id="KW-0482">Metalloprotease</keyword>
<dbReference type="SUPFAM" id="SSF69304">
    <property type="entry name" value="Tricorn protease N-terminal domain"/>
    <property type="match status" value="1"/>
</dbReference>
<keyword evidence="13" id="KW-1185">Reference proteome</keyword>
<evidence type="ECO:0000256" key="6">
    <source>
        <dbReference type="ARBA" id="ARBA00022833"/>
    </source>
</evidence>
<comment type="caution">
    <text evidence="12">The sequence shown here is derived from an EMBL/GenBank/DDBJ whole genome shotgun (WGS) entry which is preliminary data.</text>
</comment>
<dbReference type="GO" id="GO:0019867">
    <property type="term" value="C:outer membrane"/>
    <property type="evidence" value="ECO:0007669"/>
    <property type="project" value="InterPro"/>
</dbReference>
<dbReference type="AlphaFoldDB" id="A0A316TTW3"/>
<dbReference type="GO" id="GO:0006508">
    <property type="term" value="P:proteolysis"/>
    <property type="evidence" value="ECO:0007669"/>
    <property type="project" value="UniProtKB-KW"/>
</dbReference>
<keyword evidence="4" id="KW-0479">Metal-binding</keyword>
<feature type="domain" description="Peptidase M48" evidence="11">
    <location>
        <begin position="69"/>
        <end position="139"/>
    </location>
</feature>
<dbReference type="GO" id="GO:0004222">
    <property type="term" value="F:metalloendopeptidase activity"/>
    <property type="evidence" value="ECO:0007669"/>
    <property type="project" value="InterPro"/>
</dbReference>
<sequence length="977" mass="111169">MKFFLSLFAATLFFVSGLFAQGFNSINNRNHPYLKWQVAETEHFRIIYPERIADIIPLAASISEASYDALSANLNVEFEKKIPVYLSDEDEIVNGFANPIGKGYTMIWVNLNDYADTWTGSAKWLRKVIAHELGHIFHFKAIWSNMGLWQYTFAEPLPRFWTEGLAQYQTELWDSQRGDRWLRKAIFDSRPGFNDGQSAENGRLMYASGNSQLRYFAETYGDSSLANLLAHREKILGIFEYHDFYGGFRKIVDGGYRAFYEDWRKHMNVYYNTLASQMERTDSLDTDRLPLPGQFYSDMASSPNDSLIAVLSLTSLQRPVRRLYIVNNDSSRSTRIVAEGSINNDLSWSRDGKTLFYSRRVRGKTSSLINDIHALNVETGEERRLTHSRRARYPVPGPKPETIGYVVNENGTGNLFILDPETGIETRVTRYTGDIQMIHPVWVARQNRWLFHKFDADGSRYMVLYDPDSDGEMLLDNPDHDNRRFVLNHDGSKVAYNSLRDEVPNVFVYDFDTGQESRITRLFTGGEVYGWSAPSDSLQHGSLLVRASETKRRDHAWWVDAGRQTIDREPLLPGAYATWRNKQAPEWIPFDLEPDDSLIISKAPYRSFRNITHAASIVLPYYGDRENWGLFGTTGWVEPLAKHMIAGSGNVSFGNADNSYGLLSYINNQLYPTLSVNIYKIPGSAFFYGDRFLVQELRGGDLAMNMPLDALEAPYQNGSVFARLRHVLVKPYEADQFDNTTLIPQPERARQTDLTIGLSVKKQRPWRNNIVHPLDGWGLRAMITGAEEILGSDVRFATADLSAYSVLPGFGLQRLYLYGRFQQQWGEPLPQDFIGFSRNDNISLNLPGQVPLELFSEAERVRGYRSFIAGERVFFSSLEYRMPVTPSMDTSILGGVVDLGSTSLSLFTDAGVVWNARRSDGTIGTEKRWGAGTELKNRINLLGIRFAHAIGIAQPAEELFTDADIDLYYRVRAVVPF</sequence>
<dbReference type="GO" id="GO:0046872">
    <property type="term" value="F:metal ion binding"/>
    <property type="evidence" value="ECO:0007669"/>
    <property type="project" value="UniProtKB-KW"/>
</dbReference>
<dbReference type="OrthoDB" id="9799878at2"/>
<dbReference type="InterPro" id="IPR000184">
    <property type="entry name" value="Bac_surfAg_D15"/>
</dbReference>
<dbReference type="Gene3D" id="2.120.10.30">
    <property type="entry name" value="TolB, C-terminal domain"/>
    <property type="match status" value="1"/>
</dbReference>
<protein>
    <submittedName>
        <fullName evidence="12">Uncharacterized protein</fullName>
    </submittedName>
</protein>
<keyword evidence="5" id="KW-0378">Hydrolase</keyword>
<evidence type="ECO:0000256" key="4">
    <source>
        <dbReference type="ARBA" id="ARBA00022723"/>
    </source>
</evidence>
<dbReference type="Pfam" id="PF01435">
    <property type="entry name" value="Peptidase_M48"/>
    <property type="match status" value="1"/>
</dbReference>
<dbReference type="Gene3D" id="2.40.160.50">
    <property type="entry name" value="membrane protein fhac: a member of the omp85/tpsb transporter family"/>
    <property type="match status" value="1"/>
</dbReference>
<dbReference type="PANTHER" id="PTHR36842:SF1">
    <property type="entry name" value="PROTEIN TOLB"/>
    <property type="match status" value="1"/>
</dbReference>
<keyword evidence="6" id="KW-0862">Zinc</keyword>
<organism evidence="12 13">
    <name type="scientific">Rhodohalobacter mucosus</name>
    <dbReference type="NCBI Taxonomy" id="2079485"/>
    <lineage>
        <taxon>Bacteria</taxon>
        <taxon>Pseudomonadati</taxon>
        <taxon>Balneolota</taxon>
        <taxon>Balneolia</taxon>
        <taxon>Balneolales</taxon>
        <taxon>Balneolaceae</taxon>
        <taxon>Rhodohalobacter</taxon>
    </lineage>
</organism>
<dbReference type="InterPro" id="IPR001915">
    <property type="entry name" value="Peptidase_M48"/>
</dbReference>
<comment type="subcellular location">
    <subcellularLocation>
        <location evidence="2">Membrane</location>
    </subcellularLocation>
</comment>
<evidence type="ECO:0000256" key="2">
    <source>
        <dbReference type="ARBA" id="ARBA00004370"/>
    </source>
</evidence>
<evidence type="ECO:0000256" key="8">
    <source>
        <dbReference type="ARBA" id="ARBA00023136"/>
    </source>
</evidence>
<evidence type="ECO:0000313" key="13">
    <source>
        <dbReference type="Proteomes" id="UP000245533"/>
    </source>
</evidence>
<accession>A0A316TTW3</accession>
<evidence type="ECO:0000256" key="7">
    <source>
        <dbReference type="ARBA" id="ARBA00023049"/>
    </source>
</evidence>